<dbReference type="Proteomes" id="UP000054805">
    <property type="component" value="Unassembled WGS sequence"/>
</dbReference>
<dbReference type="PANTHER" id="PTHR47272:SF2">
    <property type="entry name" value="PIGGYBAC TRANSPOSABLE ELEMENT-DERIVED PROTEIN 3-LIKE"/>
    <property type="match status" value="1"/>
</dbReference>
<evidence type="ECO:0000313" key="2">
    <source>
        <dbReference type="EMBL" id="KRZ40985.1"/>
    </source>
</evidence>
<comment type="caution">
    <text evidence="1">The sequence shown here is derived from an EMBL/GenBank/DDBJ whole genome shotgun (WGS) entry which is preliminary data.</text>
</comment>
<evidence type="ECO:0000313" key="4">
    <source>
        <dbReference type="Proteomes" id="UP000054826"/>
    </source>
</evidence>
<dbReference type="PANTHER" id="PTHR47272">
    <property type="entry name" value="DDE_TNP_1_7 DOMAIN-CONTAINING PROTEIN"/>
    <property type="match status" value="1"/>
</dbReference>
<dbReference type="EMBL" id="JYDS01000032">
    <property type="protein sequence ID" value="KRZ30715.1"/>
    <property type="molecule type" value="Genomic_DNA"/>
</dbReference>
<sequence length="257" mass="29365">MINVGYFCLVLFQSKVAMQIKHQSLQRTVLSVVSDHSLMNLKNISCSKPHSVSLNWERLRQGETISQFKIGTVFALPRYRMFWANSSLIKLSWTEYDRISNIFKVRPLLDNIRQSCLQETAGEGQKALLYETASVSHDGKLCETLPKHKGYKVFFDNYFAFLELFWRDGICSVATILSNKLRGCPVMPSNQLKRRGRGATDFCRTKDNKLCVLNNFGIKIQVPESGKAIETDVGIKGNVYLLTLLFSPQKKRRTTQL</sequence>
<proteinExistence type="predicted"/>
<gene>
    <name evidence="1" type="ORF">T4B_5268</name>
    <name evidence="2" type="ORF">T4C_41</name>
</gene>
<protein>
    <recommendedName>
        <fullName evidence="5">PiggyBac transposable element-derived protein domain-containing protein</fullName>
    </recommendedName>
</protein>
<evidence type="ECO:0000313" key="1">
    <source>
        <dbReference type="EMBL" id="KRZ30715.1"/>
    </source>
</evidence>
<name>A0A0V1J6V7_TRIPS</name>
<dbReference type="AlphaFoldDB" id="A0A0V1J6V7"/>
<keyword evidence="3" id="KW-1185">Reference proteome</keyword>
<evidence type="ECO:0000313" key="3">
    <source>
        <dbReference type="Proteomes" id="UP000054805"/>
    </source>
</evidence>
<dbReference type="EMBL" id="JYDV01000023">
    <property type="protein sequence ID" value="KRZ40985.1"/>
    <property type="molecule type" value="Genomic_DNA"/>
</dbReference>
<organism evidence="1 3">
    <name type="scientific">Trichinella pseudospiralis</name>
    <name type="common">Parasitic roundworm</name>
    <dbReference type="NCBI Taxonomy" id="6337"/>
    <lineage>
        <taxon>Eukaryota</taxon>
        <taxon>Metazoa</taxon>
        <taxon>Ecdysozoa</taxon>
        <taxon>Nematoda</taxon>
        <taxon>Enoplea</taxon>
        <taxon>Dorylaimia</taxon>
        <taxon>Trichinellida</taxon>
        <taxon>Trichinellidae</taxon>
        <taxon>Trichinella</taxon>
    </lineage>
</organism>
<dbReference type="Proteomes" id="UP000054826">
    <property type="component" value="Unassembled WGS sequence"/>
</dbReference>
<evidence type="ECO:0008006" key="5">
    <source>
        <dbReference type="Google" id="ProtNLM"/>
    </source>
</evidence>
<accession>A0A0V1J6V7</accession>
<reference evidence="3 4" key="1">
    <citation type="submission" date="2015-01" db="EMBL/GenBank/DDBJ databases">
        <title>Evolution of Trichinella species and genotypes.</title>
        <authorList>
            <person name="Korhonen P.K."/>
            <person name="Edoardo P."/>
            <person name="Giuseppe L.R."/>
            <person name="Gasser R.B."/>
        </authorList>
    </citation>
    <scope>NUCLEOTIDE SEQUENCE [LARGE SCALE GENOMIC DNA]</scope>
    <source>
        <strain evidence="2">ISS176</strain>
        <strain evidence="1">ISS588</strain>
    </source>
</reference>